<dbReference type="AlphaFoldDB" id="A0A3E1NLJ0"/>
<protein>
    <submittedName>
        <fullName evidence="4">Alpha/beta hydrolase</fullName>
    </submittedName>
</protein>
<dbReference type="Proteomes" id="UP000261284">
    <property type="component" value="Unassembled WGS sequence"/>
</dbReference>
<dbReference type="InterPro" id="IPR029058">
    <property type="entry name" value="AB_hydrolase_fold"/>
</dbReference>
<evidence type="ECO:0000256" key="1">
    <source>
        <dbReference type="ARBA" id="ARBA00022801"/>
    </source>
</evidence>
<name>A0A3E1NLJ0_9BACT</name>
<feature type="signal peptide" evidence="2">
    <location>
        <begin position="1"/>
        <end position="19"/>
    </location>
</feature>
<evidence type="ECO:0000259" key="3">
    <source>
        <dbReference type="Pfam" id="PF20434"/>
    </source>
</evidence>
<evidence type="ECO:0000313" key="5">
    <source>
        <dbReference type="Proteomes" id="UP000261284"/>
    </source>
</evidence>
<sequence length="305" mass="33677">MKKALFTIATIAMYFTAQAQQVIPLYSGTVPNSKPSQMQEHHDTTGTGAIRGIQKVTTPALTVYLPVSTENTGTAVIICPGGGYHGLAVGHEGYDVAQLLSSWGITAFVLKYRLPDDAIMENKTIGPLQDAQRALQLVRERAAEWKIDVNKVGIMGFSAGGHLASTAGTHFNMPVIENKANVNLRPDFMILCYPVISFADSICHKGSRDNLLGFNAKPDKVKLYSNETQVTAQTPPVFIFHAEDDNVVPVQNTLYFYEALLHKHVPSEMHIYPKGGHGFGLRNPTTTDEWAGRLHNWMKANKWIW</sequence>
<keyword evidence="2" id="KW-0732">Signal</keyword>
<keyword evidence="1 4" id="KW-0378">Hydrolase</keyword>
<dbReference type="PANTHER" id="PTHR48081:SF6">
    <property type="entry name" value="PEPTIDASE S9 PROLYL OLIGOPEPTIDASE CATALYTIC DOMAIN-CONTAINING PROTEIN"/>
    <property type="match status" value="1"/>
</dbReference>
<dbReference type="GO" id="GO:0016787">
    <property type="term" value="F:hydrolase activity"/>
    <property type="evidence" value="ECO:0007669"/>
    <property type="project" value="UniProtKB-KW"/>
</dbReference>
<dbReference type="InterPro" id="IPR050300">
    <property type="entry name" value="GDXG_lipolytic_enzyme"/>
</dbReference>
<feature type="domain" description="BD-FAE-like" evidence="3">
    <location>
        <begin position="61"/>
        <end position="260"/>
    </location>
</feature>
<evidence type="ECO:0000256" key="2">
    <source>
        <dbReference type="SAM" id="SignalP"/>
    </source>
</evidence>
<proteinExistence type="predicted"/>
<evidence type="ECO:0000313" key="4">
    <source>
        <dbReference type="EMBL" id="RFM28658.1"/>
    </source>
</evidence>
<dbReference type="EMBL" id="QTJU01000002">
    <property type="protein sequence ID" value="RFM28658.1"/>
    <property type="molecule type" value="Genomic_DNA"/>
</dbReference>
<gene>
    <name evidence="4" type="ORF">DXN05_07645</name>
</gene>
<comment type="caution">
    <text evidence="4">The sequence shown here is derived from an EMBL/GenBank/DDBJ whole genome shotgun (WGS) entry which is preliminary data.</text>
</comment>
<keyword evidence="5" id="KW-1185">Reference proteome</keyword>
<dbReference type="InterPro" id="IPR049492">
    <property type="entry name" value="BD-FAE-like_dom"/>
</dbReference>
<organism evidence="4 5">
    <name type="scientific">Deminuibacter soli</name>
    <dbReference type="NCBI Taxonomy" id="2291815"/>
    <lineage>
        <taxon>Bacteria</taxon>
        <taxon>Pseudomonadati</taxon>
        <taxon>Bacteroidota</taxon>
        <taxon>Chitinophagia</taxon>
        <taxon>Chitinophagales</taxon>
        <taxon>Chitinophagaceae</taxon>
        <taxon>Deminuibacter</taxon>
    </lineage>
</organism>
<dbReference type="PANTHER" id="PTHR48081">
    <property type="entry name" value="AB HYDROLASE SUPERFAMILY PROTEIN C4A8.06C"/>
    <property type="match status" value="1"/>
</dbReference>
<reference evidence="4 5" key="1">
    <citation type="submission" date="2018-08" db="EMBL/GenBank/DDBJ databases">
        <title>Chitinophagaceae sp. K23C18032701, a novel bacterium isolated from forest soil.</title>
        <authorList>
            <person name="Wang C."/>
        </authorList>
    </citation>
    <scope>NUCLEOTIDE SEQUENCE [LARGE SCALE GENOMIC DNA]</scope>
    <source>
        <strain evidence="4 5">K23C18032701</strain>
    </source>
</reference>
<dbReference type="OrthoDB" id="9794725at2"/>
<feature type="chain" id="PRO_5017703428" evidence="2">
    <location>
        <begin position="20"/>
        <end position="305"/>
    </location>
</feature>
<dbReference type="SUPFAM" id="SSF53474">
    <property type="entry name" value="alpha/beta-Hydrolases"/>
    <property type="match status" value="1"/>
</dbReference>
<dbReference type="Gene3D" id="3.40.50.1820">
    <property type="entry name" value="alpha/beta hydrolase"/>
    <property type="match status" value="1"/>
</dbReference>
<dbReference type="Pfam" id="PF20434">
    <property type="entry name" value="BD-FAE"/>
    <property type="match status" value="1"/>
</dbReference>
<dbReference type="RefSeq" id="WP_116846647.1">
    <property type="nucleotide sequence ID" value="NZ_QTJU01000002.1"/>
</dbReference>
<accession>A0A3E1NLJ0</accession>